<organism evidence="1 2">
    <name type="scientific">Nostoc sphaeroides CCNUC1</name>
    <dbReference type="NCBI Taxonomy" id="2653204"/>
    <lineage>
        <taxon>Bacteria</taxon>
        <taxon>Bacillati</taxon>
        <taxon>Cyanobacteriota</taxon>
        <taxon>Cyanophyceae</taxon>
        <taxon>Nostocales</taxon>
        <taxon>Nostocaceae</taxon>
        <taxon>Nostoc</taxon>
    </lineage>
</organism>
<sequence length="54" mass="6380">MEYFFIWKSLISVLQYKLDRLFSPQYRSVKPKNLGKDAKFRVSTGLKSVPQILN</sequence>
<protein>
    <submittedName>
        <fullName evidence="1">Uncharacterized protein</fullName>
    </submittedName>
</protein>
<evidence type="ECO:0000313" key="2">
    <source>
        <dbReference type="Proteomes" id="UP000326678"/>
    </source>
</evidence>
<dbReference type="AlphaFoldDB" id="A0A5P8W8D7"/>
<gene>
    <name evidence="1" type="ORF">GXM_05711</name>
</gene>
<reference evidence="1 2" key="1">
    <citation type="submission" date="2019-10" db="EMBL/GenBank/DDBJ databases">
        <title>Genomic and transcriptomic insights into the perfect genentic adaptation of a filamentous nitrogen-fixing cyanobacterium to rice fields.</title>
        <authorList>
            <person name="Chen Z."/>
        </authorList>
    </citation>
    <scope>NUCLEOTIDE SEQUENCE [LARGE SCALE GENOMIC DNA]</scope>
    <source>
        <strain evidence="1">CCNUC1</strain>
    </source>
</reference>
<proteinExistence type="predicted"/>
<keyword evidence="2" id="KW-1185">Reference proteome</keyword>
<name>A0A5P8W8D7_9NOSO</name>
<dbReference type="KEGG" id="nsh:GXM_05711"/>
<dbReference type="Proteomes" id="UP000326678">
    <property type="component" value="Chromosome Gxm1"/>
</dbReference>
<evidence type="ECO:0000313" key="1">
    <source>
        <dbReference type="EMBL" id="QFS48219.1"/>
    </source>
</evidence>
<dbReference type="EMBL" id="CP045226">
    <property type="protein sequence ID" value="QFS48219.1"/>
    <property type="molecule type" value="Genomic_DNA"/>
</dbReference>
<accession>A0A5P8W8D7</accession>